<proteinExistence type="predicted"/>
<feature type="compositionally biased region" description="Basic and acidic residues" evidence="1">
    <location>
        <begin position="1"/>
        <end position="65"/>
    </location>
</feature>
<feature type="compositionally biased region" description="Basic and acidic residues" evidence="1">
    <location>
        <begin position="230"/>
        <end position="279"/>
    </location>
</feature>
<gene>
    <name evidence="2" type="ORF">BCR33DRAFT_718585</name>
</gene>
<organism evidence="2 3">
    <name type="scientific">Rhizoclosmatium globosum</name>
    <dbReference type="NCBI Taxonomy" id="329046"/>
    <lineage>
        <taxon>Eukaryota</taxon>
        <taxon>Fungi</taxon>
        <taxon>Fungi incertae sedis</taxon>
        <taxon>Chytridiomycota</taxon>
        <taxon>Chytridiomycota incertae sedis</taxon>
        <taxon>Chytridiomycetes</taxon>
        <taxon>Chytridiales</taxon>
        <taxon>Chytriomycetaceae</taxon>
        <taxon>Rhizoclosmatium</taxon>
    </lineage>
</organism>
<feature type="compositionally biased region" description="Polar residues" evidence="1">
    <location>
        <begin position="349"/>
        <end position="372"/>
    </location>
</feature>
<evidence type="ECO:0000313" key="2">
    <source>
        <dbReference type="EMBL" id="ORY41935.1"/>
    </source>
</evidence>
<feature type="non-terminal residue" evidence="2">
    <location>
        <position position="1"/>
    </location>
</feature>
<dbReference type="EMBL" id="MCGO01000030">
    <property type="protein sequence ID" value="ORY41935.1"/>
    <property type="molecule type" value="Genomic_DNA"/>
</dbReference>
<dbReference type="AlphaFoldDB" id="A0A1Y2C6M8"/>
<feature type="compositionally biased region" description="Basic and acidic residues" evidence="1">
    <location>
        <begin position="330"/>
        <end position="341"/>
    </location>
</feature>
<feature type="compositionally biased region" description="Basic and acidic residues" evidence="1">
    <location>
        <begin position="112"/>
        <end position="130"/>
    </location>
</feature>
<evidence type="ECO:0000313" key="3">
    <source>
        <dbReference type="Proteomes" id="UP000193642"/>
    </source>
</evidence>
<dbReference type="Proteomes" id="UP000193642">
    <property type="component" value="Unassembled WGS sequence"/>
</dbReference>
<feature type="compositionally biased region" description="Polar residues" evidence="1">
    <location>
        <begin position="391"/>
        <end position="400"/>
    </location>
</feature>
<name>A0A1Y2C6M8_9FUNG</name>
<dbReference type="OrthoDB" id="5600582at2759"/>
<accession>A0A1Y2C6M8</accession>
<feature type="compositionally biased region" description="Basic and acidic residues" evidence="1">
    <location>
        <begin position="288"/>
        <end position="299"/>
    </location>
</feature>
<evidence type="ECO:0000256" key="1">
    <source>
        <dbReference type="SAM" id="MobiDB-lite"/>
    </source>
</evidence>
<feature type="compositionally biased region" description="Low complexity" evidence="1">
    <location>
        <begin position="408"/>
        <end position="428"/>
    </location>
</feature>
<feature type="compositionally biased region" description="Basic and acidic residues" evidence="1">
    <location>
        <begin position="163"/>
        <end position="180"/>
    </location>
</feature>
<dbReference type="STRING" id="329046.A0A1Y2C6M8"/>
<reference evidence="2 3" key="1">
    <citation type="submission" date="2016-07" db="EMBL/GenBank/DDBJ databases">
        <title>Pervasive Adenine N6-methylation of Active Genes in Fungi.</title>
        <authorList>
            <consortium name="DOE Joint Genome Institute"/>
            <person name="Mondo S.J."/>
            <person name="Dannebaum R.O."/>
            <person name="Kuo R.C."/>
            <person name="Labutti K."/>
            <person name="Haridas S."/>
            <person name="Kuo A."/>
            <person name="Salamov A."/>
            <person name="Ahrendt S.R."/>
            <person name="Lipzen A."/>
            <person name="Sullivan W."/>
            <person name="Andreopoulos W.B."/>
            <person name="Clum A."/>
            <person name="Lindquist E."/>
            <person name="Daum C."/>
            <person name="Ramamoorthy G.K."/>
            <person name="Gryganskyi A."/>
            <person name="Culley D."/>
            <person name="Magnuson J.K."/>
            <person name="James T.Y."/>
            <person name="O'Malley M.A."/>
            <person name="Stajich J.E."/>
            <person name="Spatafora J.W."/>
            <person name="Visel A."/>
            <person name="Grigoriev I.V."/>
        </authorList>
    </citation>
    <scope>NUCLEOTIDE SEQUENCE [LARGE SCALE GENOMIC DNA]</scope>
    <source>
        <strain evidence="2 3">JEL800</strain>
    </source>
</reference>
<feature type="compositionally biased region" description="Pro residues" evidence="1">
    <location>
        <begin position="458"/>
        <end position="470"/>
    </location>
</feature>
<protein>
    <submittedName>
        <fullName evidence="2">Uncharacterized protein</fullName>
    </submittedName>
</protein>
<feature type="compositionally biased region" description="Basic and acidic residues" evidence="1">
    <location>
        <begin position="81"/>
        <end position="94"/>
    </location>
</feature>
<feature type="compositionally biased region" description="Low complexity" evidence="1">
    <location>
        <begin position="446"/>
        <end position="457"/>
    </location>
</feature>
<sequence length="547" mass="63878">DVRDVRDARDIRDVRDRSREMPRDVRDVRDARERPPRDYRDIIRDGREVRDGRDAREPRDHRGEQYRPTTHPLPPPPLYDRAYDRERGEDRPISREPQLQSLNRRGVGSLVDSERESGELKRQKLEEGEYRGPAPPISTPSSGRPASSADVDAEYGRHASGGRFDDDYRRRDVRDSRDVSRGTPVPLSRRPIDDRPPRDERGTPQHRGDSYRGSDRERDPNRGITIVSGIERDRDLRPRMSGISDRDREYLPPPREMERDYYPPREPLPPRDMDRHYTPQRDYVPPQRELERPIVRTDMDWEYSAPPPQTRDQVPARDINQMERQTSSQDFKDPNLNDPHAHPNGPPSRYNSQPNLIGSPGRNSSYPQSRAPSRTEYPPHPPQQHRPQHPLASSQFSEPSTPAPYQHPYPTTTQYHTPPPLHHQQSQSHFHESGGTPPHQHRYPPHHQQQQQQQGPSAPAPGVLPPPPPKIDYNQLPEIMKYAWNEKEQAEFEKSCADRKKMIQEELASRAEMRKIRFELEMADWEVYKWERQVDLVKEQLDGLVDV</sequence>
<feature type="region of interest" description="Disordered" evidence="1">
    <location>
        <begin position="1"/>
        <end position="474"/>
    </location>
</feature>
<feature type="compositionally biased region" description="Basic and acidic residues" evidence="1">
    <location>
        <begin position="190"/>
        <end position="221"/>
    </location>
</feature>
<keyword evidence="3" id="KW-1185">Reference proteome</keyword>
<comment type="caution">
    <text evidence="2">The sequence shown here is derived from an EMBL/GenBank/DDBJ whole genome shotgun (WGS) entry which is preliminary data.</text>
</comment>